<comment type="caution">
    <text evidence="3">The sequence shown here is derived from an EMBL/GenBank/DDBJ whole genome shotgun (WGS) entry which is preliminary data.</text>
</comment>
<dbReference type="SMART" id="SM00672">
    <property type="entry name" value="CAP10"/>
    <property type="match status" value="1"/>
</dbReference>
<feature type="domain" description="Glycosyl transferase CAP10" evidence="2">
    <location>
        <begin position="103"/>
        <end position="306"/>
    </location>
</feature>
<dbReference type="InterPro" id="IPR006598">
    <property type="entry name" value="CAP10"/>
</dbReference>
<keyword evidence="4" id="KW-1185">Reference proteome</keyword>
<dbReference type="InterPro" id="IPR051091">
    <property type="entry name" value="O-Glucosyltr/Glycosyltrsf_90"/>
</dbReference>
<accession>A0ABW4B6S2</accession>
<dbReference type="Pfam" id="PF05686">
    <property type="entry name" value="Glyco_transf_90"/>
    <property type="match status" value="1"/>
</dbReference>
<evidence type="ECO:0000256" key="1">
    <source>
        <dbReference type="ARBA" id="ARBA00022679"/>
    </source>
</evidence>
<evidence type="ECO:0000259" key="2">
    <source>
        <dbReference type="SMART" id="SM00672"/>
    </source>
</evidence>
<name>A0ABW4B6S2_9GAMM</name>
<organism evidence="3 4">
    <name type="scientific">Rhodanobacter aciditrophus</name>
    <dbReference type="NCBI Taxonomy" id="1623218"/>
    <lineage>
        <taxon>Bacteria</taxon>
        <taxon>Pseudomonadati</taxon>
        <taxon>Pseudomonadota</taxon>
        <taxon>Gammaproteobacteria</taxon>
        <taxon>Lysobacterales</taxon>
        <taxon>Rhodanobacteraceae</taxon>
        <taxon>Rhodanobacter</taxon>
    </lineage>
</organism>
<dbReference type="GO" id="GO:0016740">
    <property type="term" value="F:transferase activity"/>
    <property type="evidence" value="ECO:0007669"/>
    <property type="project" value="UniProtKB-KW"/>
</dbReference>
<keyword evidence="1 3" id="KW-0808">Transferase</keyword>
<dbReference type="EMBL" id="JBHTMN010000014">
    <property type="protein sequence ID" value="MFD1384295.1"/>
    <property type="molecule type" value="Genomic_DNA"/>
</dbReference>
<dbReference type="PANTHER" id="PTHR12203:SF35">
    <property type="entry name" value="PROTEIN O-GLUCOSYLTRANSFERASE 1"/>
    <property type="match status" value="1"/>
</dbReference>
<protein>
    <submittedName>
        <fullName evidence="3">Glycosyl transferase family 90</fullName>
    </submittedName>
</protein>
<proteinExistence type="predicted"/>
<dbReference type="PANTHER" id="PTHR12203">
    <property type="entry name" value="KDEL LYS-ASP-GLU-LEU CONTAINING - RELATED"/>
    <property type="match status" value="1"/>
</dbReference>
<evidence type="ECO:0000313" key="4">
    <source>
        <dbReference type="Proteomes" id="UP001597059"/>
    </source>
</evidence>
<gene>
    <name evidence="3" type="ORF">ACFQ45_13030</name>
</gene>
<sequence length="315" mass="37088">MAKKDLAYFKKRFARIAYYVRETFALKKPVAKAESLLKHIEVTPELKQRVDYCCKIKTPFTVSKQATRNQDFAKTKSFVYFADLKRIVRHFPKNFYFDYIFGDVIDVPETPSFVKSRPIVENNDNAVLLKLNAIRHYQFFEDSQAFSEKRPQAVWRGMVYHQHRRDFVDMYHDKPFADVGHNDEKRADEPSYKGFMSVAEQLTFRYIVSVEGKDVATNLKWAMASNSLVMMRKPRFETWFMEGRLEPGVHYVELKDDFSDLEEKVQFYNLPENQDKALQIIANAHAYVAQFKDSDQELLVSLLVAQKYFDMQAAR</sequence>
<evidence type="ECO:0000313" key="3">
    <source>
        <dbReference type="EMBL" id="MFD1384295.1"/>
    </source>
</evidence>
<reference evidence="4" key="1">
    <citation type="journal article" date="2019" name="Int. J. Syst. Evol. Microbiol.">
        <title>The Global Catalogue of Microorganisms (GCM) 10K type strain sequencing project: providing services to taxonomists for standard genome sequencing and annotation.</title>
        <authorList>
            <consortium name="The Broad Institute Genomics Platform"/>
            <consortium name="The Broad Institute Genome Sequencing Center for Infectious Disease"/>
            <person name="Wu L."/>
            <person name="Ma J."/>
        </authorList>
    </citation>
    <scope>NUCLEOTIDE SEQUENCE [LARGE SCALE GENOMIC DNA]</scope>
    <source>
        <strain evidence="4">JCM 30774</strain>
    </source>
</reference>
<dbReference type="RefSeq" id="WP_377368375.1">
    <property type="nucleotide sequence ID" value="NZ_JBHTMN010000014.1"/>
</dbReference>
<dbReference type="Proteomes" id="UP001597059">
    <property type="component" value="Unassembled WGS sequence"/>
</dbReference>